<dbReference type="EMBL" id="JAEDAH010000030">
    <property type="protein sequence ID" value="MCA6063225.1"/>
    <property type="molecule type" value="Genomic_DNA"/>
</dbReference>
<dbReference type="PROSITE" id="PS51257">
    <property type="entry name" value="PROKAR_LIPOPROTEIN"/>
    <property type="match status" value="1"/>
</dbReference>
<reference evidence="1 2" key="1">
    <citation type="submission" date="2020-12" db="EMBL/GenBank/DDBJ databases">
        <title>Novel Thalassolituus-related marine hydrocarbonoclastic bacteria mediated algae-derived hydrocarbons mineralization in twilight zone of the northern South China Sea.</title>
        <authorList>
            <person name="Dong C."/>
        </authorList>
    </citation>
    <scope>NUCLEOTIDE SEQUENCE [LARGE SCALE GENOMIC DNA]</scope>
    <source>
        <strain evidence="1 2">IMCC1826</strain>
    </source>
</reference>
<evidence type="ECO:0000313" key="1">
    <source>
        <dbReference type="EMBL" id="MCA6063225.1"/>
    </source>
</evidence>
<name>A0ABS7ZRS6_9GAMM</name>
<protein>
    <recommendedName>
        <fullName evidence="3">Lipoprotein</fullName>
    </recommendedName>
</protein>
<gene>
    <name evidence="1" type="ORF">I9W95_06340</name>
</gene>
<evidence type="ECO:0000313" key="2">
    <source>
        <dbReference type="Proteomes" id="UP000714380"/>
    </source>
</evidence>
<keyword evidence="2" id="KW-1185">Reference proteome</keyword>
<accession>A0ABS7ZRS6</accession>
<comment type="caution">
    <text evidence="1">The sequence shown here is derived from an EMBL/GenBank/DDBJ whole genome shotgun (WGS) entry which is preliminary data.</text>
</comment>
<dbReference type="RefSeq" id="WP_225673022.1">
    <property type="nucleotide sequence ID" value="NZ_JAEDAH010000030.1"/>
</dbReference>
<dbReference type="Proteomes" id="UP000714380">
    <property type="component" value="Unassembled WGS sequence"/>
</dbReference>
<organism evidence="1 2">
    <name type="scientific">Thalassolituus marinus</name>
    <dbReference type="NCBI Taxonomy" id="671053"/>
    <lineage>
        <taxon>Bacteria</taxon>
        <taxon>Pseudomonadati</taxon>
        <taxon>Pseudomonadota</taxon>
        <taxon>Gammaproteobacteria</taxon>
        <taxon>Oceanospirillales</taxon>
        <taxon>Oceanospirillaceae</taxon>
        <taxon>Thalassolituus</taxon>
    </lineage>
</organism>
<evidence type="ECO:0008006" key="3">
    <source>
        <dbReference type="Google" id="ProtNLM"/>
    </source>
</evidence>
<proteinExistence type="predicted"/>
<sequence length="199" mass="21600">MRSILLFIATSLLAACGADEQNNPNQNAANGSEPNEQGSYINYLKTYHDQYSDFADASSQPLPQTINGDQIYWDIDAGSSEHAEALATHIGFMSNALYNDQIPRSWDKLFVLEAFLHEDIETVVETDGSRVTIYKTATSPCALLLIQTHASAVSEEFFATGDVSTDHSAAADTILSSAACDSERAAALTFIDANWQPVL</sequence>